<comment type="caution">
    <text evidence="2">The sequence shown here is derived from an EMBL/GenBank/DDBJ whole genome shotgun (WGS) entry which is preliminary data.</text>
</comment>
<dbReference type="Pfam" id="PF01584">
    <property type="entry name" value="CheW"/>
    <property type="match status" value="1"/>
</dbReference>
<evidence type="ECO:0000313" key="2">
    <source>
        <dbReference type="EMBL" id="GBF38208.1"/>
    </source>
</evidence>
<dbReference type="GO" id="GO:0007165">
    <property type="term" value="P:signal transduction"/>
    <property type="evidence" value="ECO:0007669"/>
    <property type="project" value="InterPro"/>
</dbReference>
<dbReference type="PROSITE" id="PS50851">
    <property type="entry name" value="CHEW"/>
    <property type="match status" value="1"/>
</dbReference>
<dbReference type="AlphaFoldDB" id="A0A2P2D0N7"/>
<organism evidence="2 3">
    <name type="scientific">Leptospira johnsonii</name>
    <dbReference type="NCBI Taxonomy" id="1917820"/>
    <lineage>
        <taxon>Bacteria</taxon>
        <taxon>Pseudomonadati</taxon>
        <taxon>Spirochaetota</taxon>
        <taxon>Spirochaetia</taxon>
        <taxon>Leptospirales</taxon>
        <taxon>Leptospiraceae</taxon>
        <taxon>Leptospira</taxon>
    </lineage>
</organism>
<dbReference type="EMBL" id="BFAY01000007">
    <property type="protein sequence ID" value="GBF38208.1"/>
    <property type="molecule type" value="Genomic_DNA"/>
</dbReference>
<protein>
    <submittedName>
        <fullName evidence="2">CheW-like protein</fullName>
    </submittedName>
</protein>
<dbReference type="InterPro" id="IPR002545">
    <property type="entry name" value="CheW-lke_dom"/>
</dbReference>
<gene>
    <name evidence="2" type="ORF">LPTSP1_11980</name>
</gene>
<dbReference type="PANTHER" id="PTHR22617:SF23">
    <property type="entry name" value="CHEMOTAXIS PROTEIN CHEW"/>
    <property type="match status" value="1"/>
</dbReference>
<dbReference type="SMART" id="SM00260">
    <property type="entry name" value="CheW"/>
    <property type="match status" value="1"/>
</dbReference>
<evidence type="ECO:0000259" key="1">
    <source>
        <dbReference type="PROSITE" id="PS50851"/>
    </source>
</evidence>
<dbReference type="SUPFAM" id="SSF50341">
    <property type="entry name" value="CheW-like"/>
    <property type="match status" value="1"/>
</dbReference>
<keyword evidence="3" id="KW-1185">Reference proteome</keyword>
<dbReference type="GO" id="GO:0006935">
    <property type="term" value="P:chemotaxis"/>
    <property type="evidence" value="ECO:0007669"/>
    <property type="project" value="InterPro"/>
</dbReference>
<reference evidence="2 3" key="1">
    <citation type="submission" date="2018-02" db="EMBL/GenBank/DDBJ databases">
        <title>Novel Leptospira species isolated from soil and water in Japan.</title>
        <authorList>
            <person name="Nakao R."/>
            <person name="Masuzawa T."/>
        </authorList>
    </citation>
    <scope>NUCLEOTIDE SEQUENCE [LARGE SCALE GENOMIC DNA]</scope>
    <source>
        <strain evidence="2 3">E8</strain>
    </source>
</reference>
<dbReference type="InterPro" id="IPR039315">
    <property type="entry name" value="CheW"/>
</dbReference>
<dbReference type="PANTHER" id="PTHR22617">
    <property type="entry name" value="CHEMOTAXIS SENSOR HISTIDINE KINASE-RELATED"/>
    <property type="match status" value="1"/>
</dbReference>
<sequence length="179" mass="20176">MAQGFRFERVSGGEPVKTLDKNNHAEQNQEERELESLQEFLTFEVDKEIFGIDILYIHEILKPVPITRIPNVEGFILGVINLRGEIIPIMDLKELFGLGFCDILPSTRIIVVVAGEKRAGLLVDSVKQVVKIRKDKVSQADEDLSVNYSELIESVSQFEESLILNLNLSKVMDYAGEEA</sequence>
<dbReference type="Gene3D" id="2.40.50.180">
    <property type="entry name" value="CheA-289, Domain 4"/>
    <property type="match status" value="1"/>
</dbReference>
<dbReference type="Proteomes" id="UP000245076">
    <property type="component" value="Unassembled WGS sequence"/>
</dbReference>
<evidence type="ECO:0000313" key="3">
    <source>
        <dbReference type="Proteomes" id="UP000245076"/>
    </source>
</evidence>
<feature type="domain" description="CheW-like" evidence="1">
    <location>
        <begin position="37"/>
        <end position="177"/>
    </location>
</feature>
<dbReference type="GO" id="GO:0005829">
    <property type="term" value="C:cytosol"/>
    <property type="evidence" value="ECO:0007669"/>
    <property type="project" value="TreeGrafter"/>
</dbReference>
<accession>A0A2P2D0N7</accession>
<name>A0A2P2D0N7_9LEPT</name>
<proteinExistence type="predicted"/>
<dbReference type="InterPro" id="IPR036061">
    <property type="entry name" value="CheW-like_dom_sf"/>
</dbReference>
<dbReference type="Gene3D" id="2.30.30.40">
    <property type="entry name" value="SH3 Domains"/>
    <property type="match status" value="1"/>
</dbReference>